<feature type="transmembrane region" description="Helical" evidence="6">
    <location>
        <begin position="111"/>
        <end position="130"/>
    </location>
</feature>
<comment type="subcellular location">
    <subcellularLocation>
        <location evidence="1">Membrane</location>
        <topology evidence="1">Multi-pass membrane protein</topology>
    </subcellularLocation>
</comment>
<proteinExistence type="inferred from homology"/>
<dbReference type="InterPro" id="IPR050360">
    <property type="entry name" value="MFS_Sugar_Transporters"/>
</dbReference>
<keyword evidence="3 6" id="KW-0812">Transmembrane</keyword>
<evidence type="ECO:0000256" key="6">
    <source>
        <dbReference type="SAM" id="Phobius"/>
    </source>
</evidence>
<dbReference type="PANTHER" id="PTHR48022:SF64">
    <property type="entry name" value="MAJOR FACILITATOR SUPERFAMILY (MFS) PROFILE DOMAIN-CONTAINING PROTEIN"/>
    <property type="match status" value="1"/>
</dbReference>
<dbReference type="PROSITE" id="PS50850">
    <property type="entry name" value="MFS"/>
    <property type="match status" value="1"/>
</dbReference>
<dbReference type="InterPro" id="IPR020846">
    <property type="entry name" value="MFS_dom"/>
</dbReference>
<feature type="transmembrane region" description="Helical" evidence="6">
    <location>
        <begin position="420"/>
        <end position="439"/>
    </location>
</feature>
<evidence type="ECO:0000313" key="8">
    <source>
        <dbReference type="EMBL" id="EMT73676.1"/>
    </source>
</evidence>
<evidence type="ECO:0000256" key="2">
    <source>
        <dbReference type="ARBA" id="ARBA00010992"/>
    </source>
</evidence>
<evidence type="ECO:0000256" key="5">
    <source>
        <dbReference type="ARBA" id="ARBA00023136"/>
    </source>
</evidence>
<dbReference type="GO" id="GO:0005351">
    <property type="term" value="F:carbohydrate:proton symporter activity"/>
    <property type="evidence" value="ECO:0007669"/>
    <property type="project" value="TreeGrafter"/>
</dbReference>
<dbReference type="OrthoDB" id="6133115at2759"/>
<feature type="transmembrane region" description="Helical" evidence="6">
    <location>
        <begin position="171"/>
        <end position="194"/>
    </location>
</feature>
<name>N1S7T2_FUSC4</name>
<organism evidence="8 9">
    <name type="scientific">Fusarium oxysporum f. sp. cubense (strain race 4)</name>
    <name type="common">Panama disease fungus</name>
    <dbReference type="NCBI Taxonomy" id="2502994"/>
    <lineage>
        <taxon>Eukaryota</taxon>
        <taxon>Fungi</taxon>
        <taxon>Dikarya</taxon>
        <taxon>Ascomycota</taxon>
        <taxon>Pezizomycotina</taxon>
        <taxon>Sordariomycetes</taxon>
        <taxon>Hypocreomycetidae</taxon>
        <taxon>Hypocreales</taxon>
        <taxon>Nectriaceae</taxon>
        <taxon>Fusarium</taxon>
        <taxon>Fusarium oxysporum species complex</taxon>
    </lineage>
</organism>
<evidence type="ECO:0000256" key="1">
    <source>
        <dbReference type="ARBA" id="ARBA00004141"/>
    </source>
</evidence>
<dbReference type="STRING" id="1229665.N1S7T2"/>
<feature type="domain" description="Major facilitator superfamily (MFS) profile" evidence="7">
    <location>
        <begin position="1"/>
        <end position="443"/>
    </location>
</feature>
<comment type="similarity">
    <text evidence="2">Belongs to the major facilitator superfamily. Sugar transporter (TC 2.A.1.1) family.</text>
</comment>
<dbReference type="HOGENOM" id="CLU_001265_30_13_1"/>
<dbReference type="Proteomes" id="UP000016929">
    <property type="component" value="Unassembled WGS sequence"/>
</dbReference>
<protein>
    <submittedName>
        <fullName evidence="8">Lactose permease</fullName>
    </submittedName>
</protein>
<reference evidence="9" key="2">
    <citation type="journal article" date="2014" name="PLoS ONE">
        <title>Genome and Transcriptome Analysis of the Fungal Pathogen Fusarium oxysporum f. sp. cubense Causing Banana Vascular Wilt Disease.</title>
        <authorList>
            <person name="Guo L."/>
            <person name="Han L."/>
            <person name="Yang L."/>
            <person name="Zeng H."/>
            <person name="Fan D."/>
            <person name="Zhu Y."/>
            <person name="Feng Y."/>
            <person name="Wang G."/>
            <person name="Peng C."/>
            <person name="Jiang X."/>
            <person name="Zhou D."/>
            <person name="Ni P."/>
            <person name="Liang C."/>
            <person name="Liu L."/>
            <person name="Wang J."/>
            <person name="Mao C."/>
            <person name="Fang X."/>
            <person name="Peng M."/>
            <person name="Huang J."/>
        </authorList>
    </citation>
    <scope>NUCLEOTIDE SEQUENCE [LARGE SCALE GENOMIC DNA]</scope>
    <source>
        <strain evidence="9">race 4</strain>
    </source>
</reference>
<dbReference type="EMBL" id="KB726227">
    <property type="protein sequence ID" value="EMT73676.1"/>
    <property type="molecule type" value="Genomic_DNA"/>
</dbReference>
<evidence type="ECO:0000256" key="3">
    <source>
        <dbReference type="ARBA" id="ARBA00022692"/>
    </source>
</evidence>
<sequence>MAPHLSPAKHSGPQSFLEAPNNCNELWWRDPGLRTLNFWLAVLFLSPFMVGFDGSLIGGLLATPQWLKGGLIGFLPTSYLMDKFGRRRSLFWEISWSLVQLQGKRFVPHGHHTLLAVGIVICLCAVPVLITELARPRQRGTVGSLFGSFFFLGAIVSAWTNFGTLHILSSWSWRIPTLMQILPAVIQASLIVFVPESPRWLVKMGRNAEAKNFFVTYHANGIEDGELALLEYTEVCQMIHGEASEQTAGWLDYIRTGPNRKRLFITLMVALFAQCSGNGIVSYYFVLVLQSAGINGGLQIFNWLMVILASLFVDKVGRRKLFLGSSVAMLVTLIAVAICNERFLATGNISAGYCMIPFPFLFNGAYDFTYSPLPTLYTAEIHPFDLRAKGVSISFASAFGFGLFNQYVNQIALEAITWKYYLVFIAIVACQLPIIYFIFPKTKGLTVVEVRYLFEGGSTDSVLQDLRSKDRKQSMESLHVAENA</sequence>
<dbReference type="PROSITE" id="PS00216">
    <property type="entry name" value="SUGAR_TRANSPORT_1"/>
    <property type="match status" value="1"/>
</dbReference>
<feature type="transmembrane region" description="Helical" evidence="6">
    <location>
        <begin position="263"/>
        <end position="286"/>
    </location>
</feature>
<dbReference type="PANTHER" id="PTHR48022">
    <property type="entry name" value="PLASTIDIC GLUCOSE TRANSPORTER 4"/>
    <property type="match status" value="1"/>
</dbReference>
<dbReference type="AlphaFoldDB" id="N1S7T2"/>
<accession>N1S7T2</accession>
<feature type="transmembrane region" description="Helical" evidence="6">
    <location>
        <begin position="350"/>
        <end position="369"/>
    </location>
</feature>
<keyword evidence="5 6" id="KW-0472">Membrane</keyword>
<dbReference type="GO" id="GO:0016020">
    <property type="term" value="C:membrane"/>
    <property type="evidence" value="ECO:0007669"/>
    <property type="project" value="UniProtKB-SubCell"/>
</dbReference>
<feature type="transmembrane region" description="Helical" evidence="6">
    <location>
        <begin position="142"/>
        <end position="159"/>
    </location>
</feature>
<dbReference type="Gene3D" id="1.20.1250.20">
    <property type="entry name" value="MFS general substrate transporter like domains"/>
    <property type="match status" value="1"/>
</dbReference>
<evidence type="ECO:0000256" key="4">
    <source>
        <dbReference type="ARBA" id="ARBA00022989"/>
    </source>
</evidence>
<keyword evidence="9" id="KW-1185">Reference proteome</keyword>
<dbReference type="InterPro" id="IPR036259">
    <property type="entry name" value="MFS_trans_sf"/>
</dbReference>
<dbReference type="InterPro" id="IPR005828">
    <property type="entry name" value="MFS_sugar_transport-like"/>
</dbReference>
<reference evidence="9" key="1">
    <citation type="submission" date="2012-09" db="EMBL/GenBank/DDBJ databases">
        <title>Genome sequencing and comparative transcriptomics of race 1 and race 4 of banana pathogen: Fusarium oxysporum f. sp. cubense.</title>
        <authorList>
            <person name="Fang X."/>
            <person name="Huang J."/>
        </authorList>
    </citation>
    <scope>NUCLEOTIDE SEQUENCE [LARGE SCALE GENOMIC DNA]</scope>
    <source>
        <strain evidence="9">race 4</strain>
    </source>
</reference>
<dbReference type="Pfam" id="PF00083">
    <property type="entry name" value="Sugar_tr"/>
    <property type="match status" value="1"/>
</dbReference>
<feature type="transmembrane region" description="Helical" evidence="6">
    <location>
        <begin position="292"/>
        <end position="313"/>
    </location>
</feature>
<evidence type="ECO:0000259" key="7">
    <source>
        <dbReference type="PROSITE" id="PS50850"/>
    </source>
</evidence>
<feature type="transmembrane region" description="Helical" evidence="6">
    <location>
        <begin position="38"/>
        <end position="61"/>
    </location>
</feature>
<gene>
    <name evidence="8" type="ORF">FOC4_g10002168</name>
</gene>
<feature type="transmembrane region" description="Helical" evidence="6">
    <location>
        <begin position="320"/>
        <end position="338"/>
    </location>
</feature>
<dbReference type="InterPro" id="IPR005829">
    <property type="entry name" value="Sugar_transporter_CS"/>
</dbReference>
<feature type="transmembrane region" description="Helical" evidence="6">
    <location>
        <begin position="390"/>
        <end position="408"/>
    </location>
</feature>
<dbReference type="SUPFAM" id="SSF103473">
    <property type="entry name" value="MFS general substrate transporter"/>
    <property type="match status" value="1"/>
</dbReference>
<evidence type="ECO:0000313" key="9">
    <source>
        <dbReference type="Proteomes" id="UP000016929"/>
    </source>
</evidence>
<keyword evidence="4 6" id="KW-1133">Transmembrane helix</keyword>